<dbReference type="RefSeq" id="WP_375140558.1">
    <property type="nucleotide sequence ID" value="NZ_BAAAEW010000018.1"/>
</dbReference>
<proteinExistence type="predicted"/>
<accession>A0ABN1K342</accession>
<keyword evidence="3" id="KW-1185">Reference proteome</keyword>
<gene>
    <name evidence="2" type="ORF">GCM10009107_28690</name>
</gene>
<dbReference type="Pfam" id="PF15887">
    <property type="entry name" value="Peptidase_Mx"/>
    <property type="match status" value="1"/>
</dbReference>
<evidence type="ECO:0000259" key="1">
    <source>
        <dbReference type="Pfam" id="PF10005"/>
    </source>
</evidence>
<dbReference type="InterPro" id="IPR031321">
    <property type="entry name" value="UCP012641"/>
</dbReference>
<dbReference type="Pfam" id="PF10005">
    <property type="entry name" value="Zn_ribbon_DZR_6"/>
    <property type="match status" value="1"/>
</dbReference>
<evidence type="ECO:0000313" key="3">
    <source>
        <dbReference type="Proteomes" id="UP001500279"/>
    </source>
</evidence>
<dbReference type="EMBL" id="BAAAEW010000018">
    <property type="protein sequence ID" value="GAA0753480.1"/>
    <property type="molecule type" value="Genomic_DNA"/>
</dbReference>
<feature type="domain" description="Zinc-ribbon" evidence="1">
    <location>
        <begin position="28"/>
        <end position="104"/>
    </location>
</feature>
<dbReference type="InterPro" id="IPR011201">
    <property type="entry name" value="Zinc-ribbon_6_bact"/>
</dbReference>
<organism evidence="2 3">
    <name type="scientific">Ideonella azotifigens</name>
    <dbReference type="NCBI Taxonomy" id="513160"/>
    <lineage>
        <taxon>Bacteria</taxon>
        <taxon>Pseudomonadati</taxon>
        <taxon>Pseudomonadota</taxon>
        <taxon>Betaproteobacteria</taxon>
        <taxon>Burkholderiales</taxon>
        <taxon>Sphaerotilaceae</taxon>
        <taxon>Ideonella</taxon>
    </lineage>
</organism>
<reference evidence="2 3" key="1">
    <citation type="journal article" date="2019" name="Int. J. Syst. Evol. Microbiol.">
        <title>The Global Catalogue of Microorganisms (GCM) 10K type strain sequencing project: providing services to taxonomists for standard genome sequencing and annotation.</title>
        <authorList>
            <consortium name="The Broad Institute Genomics Platform"/>
            <consortium name="The Broad Institute Genome Sequencing Center for Infectious Disease"/>
            <person name="Wu L."/>
            <person name="Ma J."/>
        </authorList>
    </citation>
    <scope>NUCLEOTIDE SEQUENCE [LARGE SCALE GENOMIC DNA]</scope>
    <source>
        <strain evidence="2 3">JCM 15503</strain>
    </source>
</reference>
<sequence length="443" mass="49201">MATHFDSMTDRLKNAWKPFKRPTTRRAYRCQCGRPVFFRNSECLYCHTPLGYDPACAQVLPLALTEDGIAWRRFGVDEQSTLYRRCANFRSAAGCNWLLPMQASPAAEASPGAAQELAPALPVVAHPEAESADAEPQVPPPMMCAACRLNRTIPDLSQPENQGRWAHVELAKRRLVSQLIALGLPVVPKTEDPDRGIAFDFLGRAPDGPPVMTGHDHGVITLNIEEADDVRREQVRAEMREPYRTLLGHFRHEIGHYYWDLLVDGSGWLPHFRALFGDERLDYTAALKANYEQGPPADWPQRFVSAYASTHPWEDWAETWAHYLHMVDTVDTALSFGIDADEVELEADPWTQESLWQPAHPGAEAFLGFLNAWVELTAVINEMSRSMGQHDFYPFVLPHLAVAKLQFIHLVVQGGEPPPPAPAPAAAVPAATIGARPQAALAG</sequence>
<comment type="caution">
    <text evidence="2">The sequence shown here is derived from an EMBL/GenBank/DDBJ whole genome shotgun (WGS) entry which is preliminary data.</text>
</comment>
<dbReference type="PIRSF" id="PIRSF012641">
    <property type="entry name" value="UCP012641"/>
    <property type="match status" value="1"/>
</dbReference>
<evidence type="ECO:0000313" key="2">
    <source>
        <dbReference type="EMBL" id="GAA0753480.1"/>
    </source>
</evidence>
<protein>
    <submittedName>
        <fullName evidence="2">Zinc-binding metallopeptidase</fullName>
    </submittedName>
</protein>
<dbReference type="Gene3D" id="3.40.390.70">
    <property type="match status" value="1"/>
</dbReference>
<dbReference type="Proteomes" id="UP001500279">
    <property type="component" value="Unassembled WGS sequence"/>
</dbReference>
<name>A0ABN1K342_9BURK</name>